<keyword evidence="17" id="KW-0175">Coiled coil</keyword>
<keyword evidence="7" id="KW-0328">Glycosyltransferase</keyword>
<dbReference type="GO" id="GO:0016020">
    <property type="term" value="C:membrane"/>
    <property type="evidence" value="ECO:0007669"/>
    <property type="project" value="InterPro"/>
</dbReference>
<keyword evidence="16" id="KW-0863">Zinc-finger</keyword>
<comment type="cofactor">
    <cofactor evidence="1">
        <name>Mg(2+)</name>
        <dbReference type="ChEBI" id="CHEBI:18420"/>
    </cofactor>
</comment>
<dbReference type="InterPro" id="IPR018316">
    <property type="entry name" value="Tubulin/FtsZ_2-layer-sand-dom"/>
</dbReference>
<dbReference type="InterPro" id="IPR037103">
    <property type="entry name" value="Tubulin/FtsZ-like_C"/>
</dbReference>
<dbReference type="InterPro" id="IPR008630">
    <property type="entry name" value="Glyco_trans_34"/>
</dbReference>
<organism evidence="19 20">
    <name type="scientific">Effrenium voratum</name>
    <dbReference type="NCBI Taxonomy" id="2562239"/>
    <lineage>
        <taxon>Eukaryota</taxon>
        <taxon>Sar</taxon>
        <taxon>Alveolata</taxon>
        <taxon>Dinophyceae</taxon>
        <taxon>Suessiales</taxon>
        <taxon>Symbiodiniaceae</taxon>
        <taxon>Effrenium</taxon>
    </lineage>
</organism>
<dbReference type="FunFam" id="3.30.1330.20:FF:000002">
    <property type="entry name" value="Tubulin beta chain"/>
    <property type="match status" value="1"/>
</dbReference>
<evidence type="ECO:0000313" key="20">
    <source>
        <dbReference type="Proteomes" id="UP001178507"/>
    </source>
</evidence>
<dbReference type="PRINTS" id="PR01161">
    <property type="entry name" value="TUBULIN"/>
</dbReference>
<dbReference type="SUPFAM" id="SSF57850">
    <property type="entry name" value="RING/U-box"/>
    <property type="match status" value="1"/>
</dbReference>
<dbReference type="InterPro" id="IPR002453">
    <property type="entry name" value="Beta_tubulin"/>
</dbReference>
<feature type="coiled-coil region" evidence="17">
    <location>
        <begin position="357"/>
        <end position="391"/>
    </location>
</feature>
<keyword evidence="11" id="KW-0547">Nucleotide-binding</keyword>
<dbReference type="Gene3D" id="3.30.40.10">
    <property type="entry name" value="Zinc/RING finger domain, C3HC4 (zinc finger)"/>
    <property type="match status" value="1"/>
</dbReference>
<keyword evidence="9" id="KW-0493">Microtubule</keyword>
<evidence type="ECO:0000256" key="13">
    <source>
        <dbReference type="ARBA" id="ARBA00023134"/>
    </source>
</evidence>
<dbReference type="GO" id="GO:0005525">
    <property type="term" value="F:GTP binding"/>
    <property type="evidence" value="ECO:0007669"/>
    <property type="project" value="UniProtKB-KW"/>
</dbReference>
<dbReference type="GO" id="GO:0016757">
    <property type="term" value="F:glycosyltransferase activity"/>
    <property type="evidence" value="ECO:0007669"/>
    <property type="project" value="UniProtKB-KW"/>
</dbReference>
<evidence type="ECO:0000259" key="18">
    <source>
        <dbReference type="PROSITE" id="PS50089"/>
    </source>
</evidence>
<evidence type="ECO:0000256" key="12">
    <source>
        <dbReference type="ARBA" id="ARBA00022842"/>
    </source>
</evidence>
<dbReference type="PANTHER" id="PTHR11588">
    <property type="entry name" value="TUBULIN"/>
    <property type="match status" value="1"/>
</dbReference>
<dbReference type="Pfam" id="PF03953">
    <property type="entry name" value="Tubulin_C"/>
    <property type="match status" value="1"/>
</dbReference>
<evidence type="ECO:0000256" key="7">
    <source>
        <dbReference type="ARBA" id="ARBA00022676"/>
    </source>
</evidence>
<dbReference type="GO" id="GO:0007017">
    <property type="term" value="P:microtubule-based process"/>
    <property type="evidence" value="ECO:0007669"/>
    <property type="project" value="InterPro"/>
</dbReference>
<comment type="similarity">
    <text evidence="4">Belongs to the tubulin family.</text>
</comment>
<proteinExistence type="inferred from homology"/>
<dbReference type="SUPFAM" id="SSF52490">
    <property type="entry name" value="Tubulin nucleotide-binding domain-like"/>
    <property type="match status" value="1"/>
</dbReference>
<dbReference type="FunFam" id="1.10.287.600:FF:000006">
    <property type="entry name" value="Tubulin beta chain"/>
    <property type="match status" value="1"/>
</dbReference>
<dbReference type="InterPro" id="IPR008280">
    <property type="entry name" value="Tub_FtsZ_C"/>
</dbReference>
<protein>
    <recommendedName>
        <fullName evidence="5">Tubulin beta chain</fullName>
    </recommendedName>
    <alternativeName>
        <fullName evidence="15">Beta-tubulin</fullName>
    </alternativeName>
</protein>
<comment type="subcellular location">
    <subcellularLocation>
        <location evidence="2">Cytoplasm</location>
        <location evidence="2">Cytoskeleton</location>
    </subcellularLocation>
</comment>
<dbReference type="PRINTS" id="PR01163">
    <property type="entry name" value="BETATUBULIN"/>
</dbReference>
<dbReference type="InterPro" id="IPR029044">
    <property type="entry name" value="Nucleotide-diphossugar_trans"/>
</dbReference>
<dbReference type="InterPro" id="IPR013083">
    <property type="entry name" value="Znf_RING/FYVE/PHD"/>
</dbReference>
<evidence type="ECO:0000256" key="11">
    <source>
        <dbReference type="ARBA" id="ARBA00022741"/>
    </source>
</evidence>
<keyword evidence="20" id="KW-1185">Reference proteome</keyword>
<dbReference type="PROSITE" id="PS50089">
    <property type="entry name" value="ZF_RING_2"/>
    <property type="match status" value="1"/>
</dbReference>
<dbReference type="GO" id="GO:0003924">
    <property type="term" value="F:GTPase activity"/>
    <property type="evidence" value="ECO:0007669"/>
    <property type="project" value="InterPro"/>
</dbReference>
<dbReference type="InterPro" id="IPR000217">
    <property type="entry name" value="Tubulin"/>
</dbReference>
<dbReference type="PROSITE" id="PS00228">
    <property type="entry name" value="TUBULIN_B_AUTOREG"/>
    <property type="match status" value="1"/>
</dbReference>
<dbReference type="InterPro" id="IPR017975">
    <property type="entry name" value="Tubulin_CS"/>
</dbReference>
<dbReference type="CDD" id="cd02187">
    <property type="entry name" value="beta_tubulin"/>
    <property type="match status" value="1"/>
</dbReference>
<dbReference type="Proteomes" id="UP001178507">
    <property type="component" value="Unassembled WGS sequence"/>
</dbReference>
<dbReference type="FunFam" id="3.40.50.1440:FF:000031">
    <property type="entry name" value="tubulin beta-4A chain isoform X5"/>
    <property type="match status" value="1"/>
</dbReference>
<dbReference type="GO" id="GO:0008270">
    <property type="term" value="F:zinc ion binding"/>
    <property type="evidence" value="ECO:0007669"/>
    <property type="project" value="UniProtKB-KW"/>
</dbReference>
<accession>A0AA36JIA0</accession>
<keyword evidence="13" id="KW-0342">GTP-binding</keyword>
<evidence type="ECO:0000256" key="2">
    <source>
        <dbReference type="ARBA" id="ARBA00004245"/>
    </source>
</evidence>
<dbReference type="Gene3D" id="3.30.1330.20">
    <property type="entry name" value="Tubulin/FtsZ, C-terminal domain"/>
    <property type="match status" value="1"/>
</dbReference>
<evidence type="ECO:0000256" key="5">
    <source>
        <dbReference type="ARBA" id="ARBA00013288"/>
    </source>
</evidence>
<dbReference type="PROSITE" id="PS00227">
    <property type="entry name" value="TUBULIN"/>
    <property type="match status" value="1"/>
</dbReference>
<dbReference type="InterPro" id="IPR036525">
    <property type="entry name" value="Tubulin/FtsZ_GTPase_sf"/>
</dbReference>
<dbReference type="SUPFAM" id="SSF55307">
    <property type="entry name" value="Tubulin C-terminal domain-like"/>
    <property type="match status" value="1"/>
</dbReference>
<dbReference type="GO" id="GO:0005874">
    <property type="term" value="C:microtubule"/>
    <property type="evidence" value="ECO:0007669"/>
    <property type="project" value="UniProtKB-KW"/>
</dbReference>
<name>A0AA36JIA0_9DINO</name>
<evidence type="ECO:0000256" key="3">
    <source>
        <dbReference type="ARBA" id="ARBA00005664"/>
    </source>
</evidence>
<feature type="domain" description="RING-type" evidence="18">
    <location>
        <begin position="456"/>
        <end position="499"/>
    </location>
</feature>
<dbReference type="Pfam" id="PF17123">
    <property type="entry name" value="zf-RING_11"/>
    <property type="match status" value="1"/>
</dbReference>
<evidence type="ECO:0000256" key="16">
    <source>
        <dbReference type="PROSITE-ProRule" id="PRU00175"/>
    </source>
</evidence>
<dbReference type="AlphaFoldDB" id="A0AA36JIA0"/>
<dbReference type="InterPro" id="IPR001841">
    <property type="entry name" value="Znf_RING"/>
</dbReference>
<keyword evidence="6" id="KW-0963">Cytoplasm</keyword>
<dbReference type="EMBL" id="CAUJNA010003590">
    <property type="protein sequence ID" value="CAJ1405556.1"/>
    <property type="molecule type" value="Genomic_DNA"/>
</dbReference>
<comment type="caution">
    <text evidence="19">The sequence shown here is derived from an EMBL/GenBank/DDBJ whole genome shotgun (WGS) entry which is preliminary data.</text>
</comment>
<evidence type="ECO:0000256" key="15">
    <source>
        <dbReference type="ARBA" id="ARBA00030446"/>
    </source>
</evidence>
<keyword evidence="12" id="KW-0460">Magnesium</keyword>
<evidence type="ECO:0000256" key="8">
    <source>
        <dbReference type="ARBA" id="ARBA00022679"/>
    </source>
</evidence>
<evidence type="ECO:0000256" key="14">
    <source>
        <dbReference type="ARBA" id="ARBA00023212"/>
    </source>
</evidence>
<dbReference type="Gene3D" id="3.90.550.10">
    <property type="entry name" value="Spore Coat Polysaccharide Biosynthesis Protein SpsA, Chain A"/>
    <property type="match status" value="1"/>
</dbReference>
<dbReference type="Pfam" id="PF00091">
    <property type="entry name" value="Tubulin"/>
    <property type="match status" value="1"/>
</dbReference>
<reference evidence="19" key="1">
    <citation type="submission" date="2023-08" db="EMBL/GenBank/DDBJ databases">
        <authorList>
            <person name="Chen Y."/>
            <person name="Shah S."/>
            <person name="Dougan E. K."/>
            <person name="Thang M."/>
            <person name="Chan C."/>
        </authorList>
    </citation>
    <scope>NUCLEOTIDE SEQUENCE</scope>
</reference>
<evidence type="ECO:0000256" key="6">
    <source>
        <dbReference type="ARBA" id="ARBA00022490"/>
    </source>
</evidence>
<evidence type="ECO:0000256" key="1">
    <source>
        <dbReference type="ARBA" id="ARBA00001946"/>
    </source>
</evidence>
<dbReference type="Gene3D" id="3.40.50.1440">
    <property type="entry name" value="Tubulin/FtsZ, GTPase domain"/>
    <property type="match status" value="2"/>
</dbReference>
<dbReference type="GO" id="GO:0005200">
    <property type="term" value="F:structural constituent of cytoskeleton"/>
    <property type="evidence" value="ECO:0007669"/>
    <property type="project" value="InterPro"/>
</dbReference>
<keyword evidence="14" id="KW-0206">Cytoskeleton</keyword>
<evidence type="ECO:0000256" key="10">
    <source>
        <dbReference type="ARBA" id="ARBA00022723"/>
    </source>
</evidence>
<dbReference type="SMART" id="SM00865">
    <property type="entry name" value="Tubulin_C"/>
    <property type="match status" value="1"/>
</dbReference>
<keyword evidence="8" id="KW-0808">Transferase</keyword>
<evidence type="ECO:0000313" key="19">
    <source>
        <dbReference type="EMBL" id="CAJ1405556.1"/>
    </source>
</evidence>
<dbReference type="InterPro" id="IPR013838">
    <property type="entry name" value="Beta-tubulin_BS"/>
</dbReference>
<sequence length="876" mass="97176">MRELVHVQGGQCGNQIGAKFWEVIADEHGIDPTGTYHGDSDLQLERINVYFNEATGGRYVPRAVLMDLEPGTMDSVRAGPFGQLFRPDNFVFGQTGAGNNWAKGHYTEGAELIDSVLDVVRKEAEGCDCLQGFQLCHSLGGGTGAGMGTLLISKALYDICFRTLKLTTPTYGDLNHLVSAAMSGVTCCLRFPGQLNCDLRKIAVNLVPFPRLHFFMTGFAPLTSRGSQQYRALTVPELTQQMFDAKNMMCAADPRHGRYLTAAALFRGRMSTKEVDEQMLNVQNKNSSYFVEWIPNNIKASVCDIPPKGLKMAVSFAGNSTAIQEMFKRVAEYFTAMFRRKAFLHWYTGEGMDEMEFTEAESNMNDLVSEYQQYQDATAEEEGEFDEEEGEYAPAPSRVVRGRRAFGSQSYLRSWDLSEPGQRLEEDSKEHQEMMQAALLLESLVPTRLQADAEACAVCREPMRRAELVRRLPCAHVFHAACIARPFSALVATRLPFSRYGRSSDGRSELSELRHLFAAVPAQPVALTTARGKPRRGFRRADAGGVGGRVPDGQIATESVDREVLKVKFGADLLAQAEHALACATGETGAGCDGARSAKLRNVLARTQPDERKGFLSLLSERKKNPSIAVVSVCYPDNVPYAQNPTGGNPPGPWQQVCNAARKNFEAYCNRHGYRLFFVDQAPAGGAGRPATWAKVLGIQQAFRAPGVEAVFTMDGDSLFMNFEKDLESLLPKGGKQLTISGDMNCFLNAGHMMFKKSEWMARFLDETWSIWPAPSPWDEQSAWIYQLSDLPAPQRAQCRQHSEPCCAGPVIEKADRRNQAEMNAFYEQFKPGDFIVHFVSRAAQEKANLMTEYGKRALGLVTMQQLLEFHTHLTS</sequence>
<dbReference type="InterPro" id="IPR023123">
    <property type="entry name" value="Tubulin_C"/>
</dbReference>
<evidence type="ECO:0000256" key="4">
    <source>
        <dbReference type="ARBA" id="ARBA00009636"/>
    </source>
</evidence>
<dbReference type="Pfam" id="PF05637">
    <property type="entry name" value="Glyco_transf_34"/>
    <property type="match status" value="1"/>
</dbReference>
<keyword evidence="16" id="KW-0862">Zinc</keyword>
<dbReference type="InterPro" id="IPR003008">
    <property type="entry name" value="Tubulin_FtsZ_GTPase"/>
</dbReference>
<dbReference type="Gene3D" id="1.10.287.600">
    <property type="entry name" value="Helix hairpin bin"/>
    <property type="match status" value="1"/>
</dbReference>
<keyword evidence="10" id="KW-0479">Metal-binding</keyword>
<comment type="similarity">
    <text evidence="3">Belongs to the glycosyltransferase 34 family.</text>
</comment>
<evidence type="ECO:0000256" key="9">
    <source>
        <dbReference type="ARBA" id="ARBA00022701"/>
    </source>
</evidence>
<evidence type="ECO:0000256" key="17">
    <source>
        <dbReference type="SAM" id="Coils"/>
    </source>
</evidence>
<dbReference type="SMART" id="SM00864">
    <property type="entry name" value="Tubulin"/>
    <property type="match status" value="1"/>
</dbReference>
<gene>
    <name evidence="19" type="ORF">EVOR1521_LOCUS27729</name>
</gene>